<feature type="domain" description="Glycosyltransferase subfamily 4-like N-terminal" evidence="1">
    <location>
        <begin position="14"/>
        <end position="161"/>
    </location>
</feature>
<protein>
    <submittedName>
        <fullName evidence="2">Glycosyltransferase family 1 protein</fullName>
    </submittedName>
</protein>
<dbReference type="Pfam" id="PF13439">
    <property type="entry name" value="Glyco_transf_4"/>
    <property type="match status" value="1"/>
</dbReference>
<dbReference type="Proteomes" id="UP000252387">
    <property type="component" value="Unassembled WGS sequence"/>
</dbReference>
<dbReference type="Gene3D" id="3.40.50.2000">
    <property type="entry name" value="Glycogen Phosphorylase B"/>
    <property type="match status" value="2"/>
</dbReference>
<accession>A0A368KEU0</accession>
<dbReference type="InterPro" id="IPR028098">
    <property type="entry name" value="Glyco_trans_4-like_N"/>
</dbReference>
<dbReference type="OrthoDB" id="5290958at2"/>
<gene>
    <name evidence="2" type="ORF">DEO45_11965</name>
</gene>
<evidence type="ECO:0000313" key="3">
    <source>
        <dbReference type="Proteomes" id="UP000252387"/>
    </source>
</evidence>
<keyword evidence="2" id="KW-0808">Transferase</keyword>
<proteinExistence type="predicted"/>
<dbReference type="CDD" id="cd03801">
    <property type="entry name" value="GT4_PimA-like"/>
    <property type="match status" value="1"/>
</dbReference>
<dbReference type="SUPFAM" id="SSF53756">
    <property type="entry name" value="UDP-Glycosyltransferase/glycogen phosphorylase"/>
    <property type="match status" value="1"/>
</dbReference>
<sequence length="359" mass="39237">MKLLFVGTNPENTGAASHFVALVQAMAEAGHDVGVVAYPDGLIWQGLSTSRVRLTKAKFRNVFDLRGYAAVFAAARQLRPDWLVGNFGKEYWPLILAGRLLRVPVALFRHRTPPMKRLSAWLVPRLAQRFLAVSRHARQAYLDRGIPGRLVQVLYNPVNMELCRPDPQRRSEILRSLGLDEGAIVLGYSGRMHNGKGIFPLFEAASAAMAEQPRLHCLWLGDGPDAQALRERAAAHPLAARHHFLGWIADVHPYYSVMSMLAFPSIATETFGRVSIEAQAAGVPVLGSDIGGIPETLDAGVSGLLLPPGDVAAWRDAILALCDPSMRMPMGVAAHAFVQSHFSTGVIADEFVRILTTDR</sequence>
<dbReference type="PANTHER" id="PTHR45947:SF3">
    <property type="entry name" value="SULFOQUINOVOSYL TRANSFERASE SQD2"/>
    <property type="match status" value="1"/>
</dbReference>
<dbReference type="EMBL" id="QFWQ01000007">
    <property type="protein sequence ID" value="RCS29213.1"/>
    <property type="molecule type" value="Genomic_DNA"/>
</dbReference>
<dbReference type="PANTHER" id="PTHR45947">
    <property type="entry name" value="SULFOQUINOVOSYL TRANSFERASE SQD2"/>
    <property type="match status" value="1"/>
</dbReference>
<dbReference type="GO" id="GO:0016758">
    <property type="term" value="F:hexosyltransferase activity"/>
    <property type="evidence" value="ECO:0007669"/>
    <property type="project" value="TreeGrafter"/>
</dbReference>
<dbReference type="InterPro" id="IPR050194">
    <property type="entry name" value="Glycosyltransferase_grp1"/>
</dbReference>
<dbReference type="Pfam" id="PF13692">
    <property type="entry name" value="Glyco_trans_1_4"/>
    <property type="match status" value="1"/>
</dbReference>
<name>A0A368KEU0_9GAMM</name>
<dbReference type="RefSeq" id="WP_114343947.1">
    <property type="nucleotide sequence ID" value="NZ_QFWQ01000007.1"/>
</dbReference>
<evidence type="ECO:0000259" key="1">
    <source>
        <dbReference type="Pfam" id="PF13439"/>
    </source>
</evidence>
<organism evidence="2 3">
    <name type="scientific">Rhodanobacter denitrificans</name>
    <dbReference type="NCBI Taxonomy" id="666685"/>
    <lineage>
        <taxon>Bacteria</taxon>
        <taxon>Pseudomonadati</taxon>
        <taxon>Pseudomonadota</taxon>
        <taxon>Gammaproteobacteria</taxon>
        <taxon>Lysobacterales</taxon>
        <taxon>Rhodanobacteraceae</taxon>
        <taxon>Rhodanobacter</taxon>
    </lineage>
</organism>
<comment type="caution">
    <text evidence="2">The sequence shown here is derived from an EMBL/GenBank/DDBJ whole genome shotgun (WGS) entry which is preliminary data.</text>
</comment>
<evidence type="ECO:0000313" key="2">
    <source>
        <dbReference type="EMBL" id="RCS29213.1"/>
    </source>
</evidence>
<reference evidence="2 3" key="1">
    <citation type="submission" date="2018-05" db="EMBL/GenBank/DDBJ databases">
        <title>Draft genome sequence of Rhodanobacter denitrificans Yn1 isolated from gold copper mine.</title>
        <authorList>
            <person name="Yang N."/>
            <person name="Mazhar H.S."/>
            <person name="Rensing C."/>
        </authorList>
    </citation>
    <scope>NUCLEOTIDE SEQUENCE [LARGE SCALE GENOMIC DNA]</scope>
    <source>
        <strain evidence="2 3">Yn1</strain>
    </source>
</reference>
<keyword evidence="3" id="KW-1185">Reference proteome</keyword>
<dbReference type="AlphaFoldDB" id="A0A368KEU0"/>